<feature type="transmembrane region" description="Helical" evidence="1">
    <location>
        <begin position="38"/>
        <end position="58"/>
    </location>
</feature>
<dbReference type="SUPFAM" id="SSF56300">
    <property type="entry name" value="Metallo-dependent phosphatases"/>
    <property type="match status" value="1"/>
</dbReference>
<dbReference type="Pfam" id="PF00149">
    <property type="entry name" value="Metallophos"/>
    <property type="match status" value="1"/>
</dbReference>
<dbReference type="EMBL" id="MIJY01000043">
    <property type="protein sequence ID" value="OEG10667.1"/>
    <property type="molecule type" value="Genomic_DNA"/>
</dbReference>
<gene>
    <name evidence="3" type="ORF">BCR25_09400</name>
</gene>
<evidence type="ECO:0000313" key="4">
    <source>
        <dbReference type="Proteomes" id="UP000095094"/>
    </source>
</evidence>
<dbReference type="InterPro" id="IPR004843">
    <property type="entry name" value="Calcineurin-like_PHP"/>
</dbReference>
<sequence>MNKLAFLVIALLFILGNFYIGRKVLLVLTHFSSFKHTFVLWGLIVFFTLASLLTMLLFDNNVGRYVGKIGSYWLGVWFLAVVIFGCMDLLLKVVGKITQLQPKTIDLAWLSAVVVVAVLFFYGSWHAQQIQTKRYNVTIDSTVSDQQQKMNVVMISDVHLGYVNDEKKLKKIVNKINQLKPDVVFIAGDLFDGNYQALQNTAGIKRQFERLESTYGTYMCWGNHDAGETFEQMKTLVEEAGIMLLEDKMTVIGEELLIVGRKDSRPIGAQDGARKSIQEPFKKVGDELPKIILDHQPSNIDEYHQANELILSGHTHQGQIFPFSLVTNAYFTVDYGYYRKNEHSPQVIVSSGVGTWGPPLRIGTQSEIVQIELTIN</sequence>
<dbReference type="Proteomes" id="UP000095094">
    <property type="component" value="Unassembled WGS sequence"/>
</dbReference>
<accession>A0A1E5GDC1</accession>
<keyword evidence="1" id="KW-0472">Membrane</keyword>
<keyword evidence="1" id="KW-0812">Transmembrane</keyword>
<feature type="transmembrane region" description="Helical" evidence="1">
    <location>
        <begin position="70"/>
        <end position="95"/>
    </location>
</feature>
<keyword evidence="4" id="KW-1185">Reference proteome</keyword>
<feature type="transmembrane region" description="Helical" evidence="1">
    <location>
        <begin position="107"/>
        <end position="125"/>
    </location>
</feature>
<dbReference type="InterPro" id="IPR051158">
    <property type="entry name" value="Metallophosphoesterase_sf"/>
</dbReference>
<reference evidence="4" key="1">
    <citation type="submission" date="2016-09" db="EMBL/GenBank/DDBJ databases">
        <authorList>
            <person name="Gulvik C.A."/>
        </authorList>
    </citation>
    <scope>NUCLEOTIDE SEQUENCE [LARGE SCALE GENOMIC DNA]</scope>
    <source>
        <strain evidence="4">LMG 8895</strain>
    </source>
</reference>
<name>A0A1E5GDC1_9ENTE</name>
<dbReference type="Gene3D" id="3.60.21.10">
    <property type="match status" value="1"/>
</dbReference>
<organism evidence="3 4">
    <name type="scientific">Enterococcus termitis</name>
    <dbReference type="NCBI Taxonomy" id="332950"/>
    <lineage>
        <taxon>Bacteria</taxon>
        <taxon>Bacillati</taxon>
        <taxon>Bacillota</taxon>
        <taxon>Bacilli</taxon>
        <taxon>Lactobacillales</taxon>
        <taxon>Enterococcaceae</taxon>
        <taxon>Enterococcus</taxon>
    </lineage>
</organism>
<evidence type="ECO:0000256" key="1">
    <source>
        <dbReference type="SAM" id="Phobius"/>
    </source>
</evidence>
<dbReference type="AlphaFoldDB" id="A0A1E5GDC1"/>
<dbReference type="PANTHER" id="PTHR31302">
    <property type="entry name" value="TRANSMEMBRANE PROTEIN WITH METALLOPHOSPHOESTERASE DOMAIN-RELATED"/>
    <property type="match status" value="1"/>
</dbReference>
<dbReference type="OrthoDB" id="9780884at2"/>
<dbReference type="InterPro" id="IPR029052">
    <property type="entry name" value="Metallo-depent_PP-like"/>
</dbReference>
<dbReference type="CDD" id="cd07385">
    <property type="entry name" value="MPP_YkuE_C"/>
    <property type="match status" value="1"/>
</dbReference>
<dbReference type="RefSeq" id="WP_069664448.1">
    <property type="nucleotide sequence ID" value="NZ_JBHUJJ010000001.1"/>
</dbReference>
<keyword evidence="1" id="KW-1133">Transmembrane helix</keyword>
<protein>
    <recommendedName>
        <fullName evidence="2">Calcineurin-like phosphoesterase domain-containing protein</fullName>
    </recommendedName>
</protein>
<comment type="caution">
    <text evidence="3">The sequence shown here is derived from an EMBL/GenBank/DDBJ whole genome shotgun (WGS) entry which is preliminary data.</text>
</comment>
<dbReference type="PANTHER" id="PTHR31302:SF0">
    <property type="entry name" value="TRANSMEMBRANE PROTEIN WITH METALLOPHOSPHOESTERASE DOMAIN"/>
    <property type="match status" value="1"/>
</dbReference>
<proteinExistence type="predicted"/>
<evidence type="ECO:0000259" key="2">
    <source>
        <dbReference type="Pfam" id="PF00149"/>
    </source>
</evidence>
<evidence type="ECO:0000313" key="3">
    <source>
        <dbReference type="EMBL" id="OEG10667.1"/>
    </source>
</evidence>
<dbReference type="GO" id="GO:0016787">
    <property type="term" value="F:hydrolase activity"/>
    <property type="evidence" value="ECO:0007669"/>
    <property type="project" value="InterPro"/>
</dbReference>
<feature type="domain" description="Calcineurin-like phosphoesterase" evidence="2">
    <location>
        <begin position="150"/>
        <end position="317"/>
    </location>
</feature>